<dbReference type="GO" id="GO:0046872">
    <property type="term" value="F:metal ion binding"/>
    <property type="evidence" value="ECO:0007669"/>
    <property type="project" value="UniProtKB-KW"/>
</dbReference>
<proteinExistence type="inferred from homology"/>
<dbReference type="Gene3D" id="3.90.650.10">
    <property type="entry name" value="PurM-like C-terminal domain"/>
    <property type="match status" value="1"/>
</dbReference>
<comment type="similarity">
    <text evidence="2">In the N-terminal section; belongs to the FGAMS family.</text>
</comment>
<dbReference type="Proteomes" id="UP000037460">
    <property type="component" value="Unassembled WGS sequence"/>
</dbReference>
<keyword evidence="9" id="KW-0460">Magnesium</keyword>
<evidence type="ECO:0000256" key="8">
    <source>
        <dbReference type="ARBA" id="ARBA00022840"/>
    </source>
</evidence>
<keyword evidence="6" id="KW-0547">Nucleotide-binding</keyword>
<accession>A0A0M0J7T2</accession>
<dbReference type="GO" id="GO:0006164">
    <property type="term" value="P:purine nucleotide biosynthetic process"/>
    <property type="evidence" value="ECO:0007669"/>
    <property type="project" value="UniProtKB-KW"/>
</dbReference>
<evidence type="ECO:0000256" key="11">
    <source>
        <dbReference type="ARBA" id="ARBA00029823"/>
    </source>
</evidence>
<gene>
    <name evidence="15" type="ORF">Ctob_005717</name>
</gene>
<evidence type="ECO:0000256" key="1">
    <source>
        <dbReference type="ARBA" id="ARBA00004920"/>
    </source>
</evidence>
<evidence type="ECO:0000256" key="4">
    <source>
        <dbReference type="ARBA" id="ARBA00022598"/>
    </source>
</evidence>
<dbReference type="SMART" id="SM01211">
    <property type="entry name" value="GATase_5"/>
    <property type="match status" value="1"/>
</dbReference>
<dbReference type="InterPro" id="IPR010918">
    <property type="entry name" value="PurM-like_C_dom"/>
</dbReference>
<dbReference type="EC" id="6.3.5.3" evidence="3"/>
<protein>
    <recommendedName>
        <fullName evidence="3">phosphoribosylformylglycinamidine synthase</fullName>
        <ecNumber evidence="3">6.3.5.3</ecNumber>
    </recommendedName>
    <alternativeName>
        <fullName evidence="12">Formylglycinamide ribonucleotide amidotransferase</fullName>
    </alternativeName>
    <alternativeName>
        <fullName evidence="11">Formylglycinamide ribotide amidotransferase</fullName>
    </alternativeName>
</protein>
<dbReference type="Gene3D" id="3.30.1330.10">
    <property type="entry name" value="PurM-like, N-terminal domain"/>
    <property type="match status" value="1"/>
</dbReference>
<dbReference type="GO" id="GO:0004642">
    <property type="term" value="F:phosphoribosylformylglycinamidine synthase activity"/>
    <property type="evidence" value="ECO:0007669"/>
    <property type="project" value="UniProtKB-EC"/>
</dbReference>
<dbReference type="CDD" id="cd01740">
    <property type="entry name" value="GATase1_FGAR_AT"/>
    <property type="match status" value="1"/>
</dbReference>
<keyword evidence="4" id="KW-0436">Ligase</keyword>
<sequence length="697" mass="73819">MPQKTFRSRREPFVAKSLELPEGTEVRGALDRVLRLPSVGSKRFLTNKVDRSVTGLIAQQQCVGPLHIPLANCGVIALSHADTVGAATAVGEQPIKGLLCPAAMARLSVAEALTNLVWAPITALGDVKVSANWMWAAKLAGEGAAMWDACEAMCNFMGELGVAVDGGKDSLSMAAKVGDETVKAPGALVITAYAVCPDITKVITPDLKSDGSKLYLIDLANGHKRLGGTALAHVYGQLGDTPPDADAALLERGFVATQALVHKGLILSGHDVSDGGLLITLLEMAFAGDRGFDVTLPMPQYAEEGCKEAFRAAFAEEVGLVVEVSLANSEALEAQMKAAEVPCILLGTSQARKHVTVHMSGLGAVVDAPMTALRDVWEATSFELEKLQCNPSCVAQEQVGLASRHAPAWTLSFTPEPARPLGPAGGAAPKVAVVRQEGSNGDREMAAALHAGGLEPWDVAMADLVCGAVSLERFRGIVFVGGFSYADVLGSAKGWAGVLKFHPSTWAQLETFGARPDTFSLGVCNGCQLMALLGWVPRAADGAVLPALEQPRFVHNQSGRFESRFSSVTVLPSPSVLLKGMEGSSLGVWVAHGEGQAHFPHASVLDSAIADGLAPLRYVNDDNQPTEAYPFNPNGSTQGIAALCSADGRHLAMMPHPERCFQTWQWPWMPEEWAGLRSGPWLKLFQNARLFCEQTGQ</sequence>
<dbReference type="SUPFAM" id="SSF52317">
    <property type="entry name" value="Class I glutamine amidotransferase-like"/>
    <property type="match status" value="1"/>
</dbReference>
<dbReference type="PANTHER" id="PTHR10099:SF1">
    <property type="entry name" value="PHOSPHORIBOSYLFORMYLGLYCINAMIDINE SYNTHASE"/>
    <property type="match status" value="1"/>
</dbReference>
<dbReference type="AlphaFoldDB" id="A0A0M0J7T2"/>
<keyword evidence="8" id="KW-0067">ATP-binding</keyword>
<comment type="pathway">
    <text evidence="1">Purine metabolism; IMP biosynthesis via de novo pathway; 5-amino-1-(5-phospho-D-ribosyl)imidazole from N(2)-formyl-N(1)-(5-phospho-D-ribosyl)glycinamide: step 1/2.</text>
</comment>
<dbReference type="CDD" id="cd02204">
    <property type="entry name" value="PurL_repeat2"/>
    <property type="match status" value="1"/>
</dbReference>
<keyword evidence="16" id="KW-1185">Reference proteome</keyword>
<evidence type="ECO:0000259" key="13">
    <source>
        <dbReference type="Pfam" id="PF02769"/>
    </source>
</evidence>
<evidence type="ECO:0000256" key="7">
    <source>
        <dbReference type="ARBA" id="ARBA00022755"/>
    </source>
</evidence>
<dbReference type="SUPFAM" id="SSF56042">
    <property type="entry name" value="PurM C-terminal domain-like"/>
    <property type="match status" value="1"/>
</dbReference>
<dbReference type="SUPFAM" id="SSF55326">
    <property type="entry name" value="PurM N-terminal domain-like"/>
    <property type="match status" value="1"/>
</dbReference>
<evidence type="ECO:0000256" key="5">
    <source>
        <dbReference type="ARBA" id="ARBA00022723"/>
    </source>
</evidence>
<evidence type="ECO:0000256" key="10">
    <source>
        <dbReference type="ARBA" id="ARBA00022962"/>
    </source>
</evidence>
<dbReference type="EMBL" id="JWZX01003292">
    <property type="protein sequence ID" value="KOO22288.1"/>
    <property type="molecule type" value="Genomic_DNA"/>
</dbReference>
<evidence type="ECO:0000256" key="3">
    <source>
        <dbReference type="ARBA" id="ARBA00012747"/>
    </source>
</evidence>
<dbReference type="Pfam" id="PF13507">
    <property type="entry name" value="GATase_5"/>
    <property type="match status" value="1"/>
</dbReference>
<organism evidence="15 16">
    <name type="scientific">Chrysochromulina tobinii</name>
    <dbReference type="NCBI Taxonomy" id="1460289"/>
    <lineage>
        <taxon>Eukaryota</taxon>
        <taxon>Haptista</taxon>
        <taxon>Haptophyta</taxon>
        <taxon>Prymnesiophyceae</taxon>
        <taxon>Prymnesiales</taxon>
        <taxon>Chrysochromulinaceae</taxon>
        <taxon>Chrysochromulina</taxon>
    </lineage>
</organism>
<evidence type="ECO:0000313" key="16">
    <source>
        <dbReference type="Proteomes" id="UP000037460"/>
    </source>
</evidence>
<evidence type="ECO:0000256" key="9">
    <source>
        <dbReference type="ARBA" id="ARBA00022842"/>
    </source>
</evidence>
<dbReference type="GO" id="GO:0005524">
    <property type="term" value="F:ATP binding"/>
    <property type="evidence" value="ECO:0007669"/>
    <property type="project" value="UniProtKB-KW"/>
</dbReference>
<dbReference type="InterPro" id="IPR036676">
    <property type="entry name" value="PurM-like_C_sf"/>
</dbReference>
<keyword evidence="10" id="KW-0315">Glutamine amidotransferase</keyword>
<evidence type="ECO:0000256" key="12">
    <source>
        <dbReference type="ARBA" id="ARBA00032632"/>
    </source>
</evidence>
<dbReference type="InterPro" id="IPR036921">
    <property type="entry name" value="PurM-like_N_sf"/>
</dbReference>
<dbReference type="InterPro" id="IPR055181">
    <property type="entry name" value="FGAR-AT_PurM_N-like"/>
</dbReference>
<reference evidence="16" key="1">
    <citation type="journal article" date="2015" name="PLoS Genet.">
        <title>Genome Sequence and Transcriptome Analyses of Chrysochromulina tobin: Metabolic Tools for Enhanced Algal Fitness in the Prominent Order Prymnesiales (Haptophyceae).</title>
        <authorList>
            <person name="Hovde B.T."/>
            <person name="Deodato C.R."/>
            <person name="Hunsperger H.M."/>
            <person name="Ryken S.A."/>
            <person name="Yost W."/>
            <person name="Jha R.K."/>
            <person name="Patterson J."/>
            <person name="Monnat R.J. Jr."/>
            <person name="Barlow S.B."/>
            <person name="Starkenburg S.R."/>
            <person name="Cattolico R.A."/>
        </authorList>
    </citation>
    <scope>NUCLEOTIDE SEQUENCE</scope>
    <source>
        <strain evidence="16">CCMP291</strain>
    </source>
</reference>
<dbReference type="Pfam" id="PF02769">
    <property type="entry name" value="AIRS_C"/>
    <property type="match status" value="1"/>
</dbReference>
<dbReference type="PANTHER" id="PTHR10099">
    <property type="entry name" value="PHOSPHORIBOSYLFORMYLGLYCINAMIDINE SYNTHASE"/>
    <property type="match status" value="1"/>
</dbReference>
<dbReference type="InterPro" id="IPR029062">
    <property type="entry name" value="Class_I_gatase-like"/>
</dbReference>
<feature type="domain" description="PurM-like C-terminal" evidence="13">
    <location>
        <begin position="211"/>
        <end position="358"/>
    </location>
</feature>
<keyword evidence="7" id="KW-0658">Purine biosynthesis</keyword>
<evidence type="ECO:0000313" key="15">
    <source>
        <dbReference type="EMBL" id="KOO22288.1"/>
    </source>
</evidence>
<name>A0A0M0J7T2_9EUKA</name>
<dbReference type="PROSITE" id="PS51273">
    <property type="entry name" value="GATASE_TYPE_1"/>
    <property type="match status" value="1"/>
</dbReference>
<evidence type="ECO:0000256" key="2">
    <source>
        <dbReference type="ARBA" id="ARBA00008608"/>
    </source>
</evidence>
<feature type="domain" description="FGAR-AT PurM N-terminal-like" evidence="14">
    <location>
        <begin position="41"/>
        <end position="194"/>
    </location>
</feature>
<evidence type="ECO:0000256" key="6">
    <source>
        <dbReference type="ARBA" id="ARBA00022741"/>
    </source>
</evidence>
<comment type="caution">
    <text evidence="15">The sequence shown here is derived from an EMBL/GenBank/DDBJ whole genome shotgun (WGS) entry which is preliminary data.</text>
</comment>
<evidence type="ECO:0000259" key="14">
    <source>
        <dbReference type="Pfam" id="PF22689"/>
    </source>
</evidence>
<dbReference type="GO" id="GO:0005737">
    <property type="term" value="C:cytoplasm"/>
    <property type="evidence" value="ECO:0007669"/>
    <property type="project" value="TreeGrafter"/>
</dbReference>
<dbReference type="FunFam" id="3.30.1330.10:FF:000007">
    <property type="entry name" value="Phosphoribosylformylglycinamidine synthase, putative"/>
    <property type="match status" value="1"/>
</dbReference>
<keyword evidence="5" id="KW-0479">Metal-binding</keyword>
<dbReference type="Gene3D" id="3.40.50.880">
    <property type="match status" value="1"/>
</dbReference>
<dbReference type="Pfam" id="PF22689">
    <property type="entry name" value="FGAR-AT_PurM_N-like"/>
    <property type="match status" value="1"/>
</dbReference>